<feature type="region of interest" description="Disordered" evidence="4">
    <location>
        <begin position="1"/>
        <end position="217"/>
    </location>
</feature>
<feature type="compositionally biased region" description="Basic residues" evidence="4">
    <location>
        <begin position="1"/>
        <end position="30"/>
    </location>
</feature>
<evidence type="ECO:0000256" key="2">
    <source>
        <dbReference type="ARBA" id="ARBA00009223"/>
    </source>
</evidence>
<dbReference type="InterPro" id="IPR053940">
    <property type="entry name" value="UTP25_NTPase-like"/>
</dbReference>
<dbReference type="Pfam" id="PF06862">
    <property type="entry name" value="Utp25_C"/>
    <property type="match status" value="1"/>
</dbReference>
<organism evidence="7 8">
    <name type="scientific">Chironomus riparius</name>
    <dbReference type="NCBI Taxonomy" id="315576"/>
    <lineage>
        <taxon>Eukaryota</taxon>
        <taxon>Metazoa</taxon>
        <taxon>Ecdysozoa</taxon>
        <taxon>Arthropoda</taxon>
        <taxon>Hexapoda</taxon>
        <taxon>Insecta</taxon>
        <taxon>Pterygota</taxon>
        <taxon>Neoptera</taxon>
        <taxon>Endopterygota</taxon>
        <taxon>Diptera</taxon>
        <taxon>Nematocera</taxon>
        <taxon>Chironomoidea</taxon>
        <taxon>Chironomidae</taxon>
        <taxon>Chironominae</taxon>
        <taxon>Chironomus</taxon>
    </lineage>
</organism>
<evidence type="ECO:0000256" key="4">
    <source>
        <dbReference type="SAM" id="MobiDB-lite"/>
    </source>
</evidence>
<name>A0A9N9WUL6_9DIPT</name>
<keyword evidence="8" id="KW-1185">Reference proteome</keyword>
<dbReference type="EMBL" id="OU895879">
    <property type="protein sequence ID" value="CAG9806662.1"/>
    <property type="molecule type" value="Genomic_DNA"/>
</dbReference>
<feature type="compositionally biased region" description="Basic and acidic residues" evidence="4">
    <location>
        <begin position="37"/>
        <end position="50"/>
    </location>
</feature>
<dbReference type="PANTHER" id="PTHR12933">
    <property type="entry name" value="ORF PROTEIN-RELATED"/>
    <property type="match status" value="1"/>
</dbReference>
<evidence type="ECO:0008006" key="9">
    <source>
        <dbReference type="Google" id="ProtNLM"/>
    </source>
</evidence>
<dbReference type="InterPro" id="IPR010678">
    <property type="entry name" value="UTP25"/>
</dbReference>
<accession>A0A9N9WUL6</accession>
<dbReference type="OrthoDB" id="10264378at2759"/>
<sequence length="817" mass="94943">MAKGGKSRGNPKKNFNNRKNFKKNYNKKPNRYMMVKKQIEKNKESEENLKRQQLMELKYRQKQIEAQNESSGSESETEVNHFQELLTTLGKAKKLDAAESTESSESEEEQDPVSDIEDPESENDEKESESKVLEPESDEMEVLDEEVNEEELEIGSEIGTDDDEKSIEDIDPDKTINTKFLDDSIANDLDREVNSDSEEELDSDVDDDDEIKSKKSSENAPFINHFSFDLSPKLLEAISTNPPKTEVTNHPWPTLGNVMIEIPKETSEPAAKKRKQTLLDDEEVLACEGKVPKICNPDNLVTEASIKQQLVVNIFGVNSENLEKYGNSKSILSPLQTELISVAANYQDLYYPHRSHKNGEEVRLSYCIHALNHVLKTRQKVLQHNAKLSKLRSEKKATIIPDEFRDQGFVRPKVLIVLPFRDSAYKVINMLIDLLNPKEKAGILNYKRFEDEFTGQTLHFPKRNPKPEDYELTFAGNTEDTFRIGISLTKKSMKLYSPFYASDILIASPLGLRLIIGAPGEKDREFDFLASIELLILDQMELFLAQNWDHLLYLFDHLHLQPQSRQNTDFSRVRSWCLNGWSKFYRQTLLFSSYDLPEFRSLFNNRCRNYHGKVRTANPVLNGTIRHVIMELPQVFHRIEVKSLETSFDTRFEYFTNQILPQFKSATMAHCMIYVPSYFDYVRIRNYLKKEEVNYTQLCEYTKDNKISRARTLFYHGGAHFLLYSERAHFFRRMRIKGIRHIIMYQPPAWSDFYPEMINLMQEINQNPNDDVMRNSMTVTVLYTKYDILQLSSIVGHDNVSKMLASKKNTHMFMNNE</sequence>
<evidence type="ECO:0000259" key="6">
    <source>
        <dbReference type="Pfam" id="PF22916"/>
    </source>
</evidence>
<feature type="compositionally biased region" description="Acidic residues" evidence="4">
    <location>
        <begin position="135"/>
        <end position="171"/>
    </location>
</feature>
<comment type="subcellular location">
    <subcellularLocation>
        <location evidence="1">Nucleus</location>
        <location evidence="1">Nucleolus</location>
    </subcellularLocation>
</comment>
<protein>
    <recommendedName>
        <fullName evidence="9">Digestive organ expansion factor</fullName>
    </recommendedName>
</protein>
<comment type="similarity">
    <text evidence="2">Belongs to the UTP25 family.</text>
</comment>
<feature type="compositionally biased region" description="Acidic residues" evidence="4">
    <location>
        <begin position="102"/>
        <end position="127"/>
    </location>
</feature>
<feature type="domain" description="UTP25 NTP hydrolase-like" evidence="6">
    <location>
        <begin position="346"/>
        <end position="614"/>
    </location>
</feature>
<reference evidence="7" key="1">
    <citation type="submission" date="2022-01" db="EMBL/GenBank/DDBJ databases">
        <authorList>
            <person name="King R."/>
        </authorList>
    </citation>
    <scope>NUCLEOTIDE SEQUENCE</scope>
</reference>
<dbReference type="InterPro" id="IPR053939">
    <property type="entry name" value="UTP25_C"/>
</dbReference>
<dbReference type="Proteomes" id="UP001153620">
    <property type="component" value="Chromosome 3"/>
</dbReference>
<feature type="compositionally biased region" description="Acidic residues" evidence="4">
    <location>
        <begin position="195"/>
        <end position="210"/>
    </location>
</feature>
<proteinExistence type="inferred from homology"/>
<feature type="compositionally biased region" description="Basic and acidic residues" evidence="4">
    <location>
        <begin position="172"/>
        <end position="194"/>
    </location>
</feature>
<dbReference type="AlphaFoldDB" id="A0A9N9WUL6"/>
<evidence type="ECO:0000313" key="8">
    <source>
        <dbReference type="Proteomes" id="UP001153620"/>
    </source>
</evidence>
<dbReference type="GO" id="GO:0019843">
    <property type="term" value="F:rRNA binding"/>
    <property type="evidence" value="ECO:0007669"/>
    <property type="project" value="TreeGrafter"/>
</dbReference>
<gene>
    <name evidence="7" type="ORF">CHIRRI_LOCUS9517</name>
</gene>
<keyword evidence="3" id="KW-0539">Nucleus</keyword>
<evidence type="ECO:0000256" key="1">
    <source>
        <dbReference type="ARBA" id="ARBA00004604"/>
    </source>
</evidence>
<evidence type="ECO:0000256" key="3">
    <source>
        <dbReference type="ARBA" id="ARBA00023242"/>
    </source>
</evidence>
<dbReference type="GO" id="GO:0034511">
    <property type="term" value="F:U3 snoRNA binding"/>
    <property type="evidence" value="ECO:0007669"/>
    <property type="project" value="InterPro"/>
</dbReference>
<dbReference type="PANTHER" id="PTHR12933:SF0">
    <property type="entry name" value="U3 SMALL NUCLEOLAR RNA-ASSOCIATED PROTEIN 25 HOMOLOG"/>
    <property type="match status" value="1"/>
</dbReference>
<dbReference type="GO" id="GO:0032040">
    <property type="term" value="C:small-subunit processome"/>
    <property type="evidence" value="ECO:0007669"/>
    <property type="project" value="TreeGrafter"/>
</dbReference>
<dbReference type="Pfam" id="PF22916">
    <property type="entry name" value="UTP25_NTPase-like"/>
    <property type="match status" value="1"/>
</dbReference>
<feature type="domain" description="UTP25 C-terminal" evidence="5">
    <location>
        <begin position="625"/>
        <end position="813"/>
    </location>
</feature>
<reference evidence="7" key="2">
    <citation type="submission" date="2022-10" db="EMBL/GenBank/DDBJ databases">
        <authorList>
            <consortium name="ENA_rothamsted_submissions"/>
            <consortium name="culmorum"/>
            <person name="King R."/>
        </authorList>
    </citation>
    <scope>NUCLEOTIDE SEQUENCE</scope>
</reference>
<evidence type="ECO:0000259" key="5">
    <source>
        <dbReference type="Pfam" id="PF06862"/>
    </source>
</evidence>
<evidence type="ECO:0000313" key="7">
    <source>
        <dbReference type="EMBL" id="CAG9806662.1"/>
    </source>
</evidence>
<dbReference type="GO" id="GO:0000462">
    <property type="term" value="P:maturation of SSU-rRNA from tricistronic rRNA transcript (SSU-rRNA, 5.8S rRNA, LSU-rRNA)"/>
    <property type="evidence" value="ECO:0007669"/>
    <property type="project" value="TreeGrafter"/>
</dbReference>
<feature type="compositionally biased region" description="Polar residues" evidence="4">
    <location>
        <begin position="64"/>
        <end position="74"/>
    </location>
</feature>